<comment type="caution">
    <text evidence="1">The sequence shown here is derived from an EMBL/GenBank/DDBJ whole genome shotgun (WGS) entry which is preliminary data.</text>
</comment>
<keyword evidence="1" id="KW-0067">ATP-binding</keyword>
<evidence type="ECO:0000313" key="2">
    <source>
        <dbReference type="Proteomes" id="UP000627838"/>
    </source>
</evidence>
<reference evidence="1 2" key="1">
    <citation type="submission" date="2020-10" db="EMBL/GenBank/DDBJ databases">
        <title>Sequencing the genomes of 1000 actinobacteria strains.</title>
        <authorList>
            <person name="Klenk H.-P."/>
        </authorList>
    </citation>
    <scope>NUCLEOTIDE SEQUENCE [LARGE SCALE GENOMIC DNA]</scope>
    <source>
        <strain evidence="1 2">DSM 46744</strain>
    </source>
</reference>
<evidence type="ECO:0000313" key="1">
    <source>
        <dbReference type="EMBL" id="MBE1530708.1"/>
    </source>
</evidence>
<keyword evidence="2" id="KW-1185">Reference proteome</keyword>
<proteinExistence type="predicted"/>
<dbReference type="GO" id="GO:0005524">
    <property type="term" value="F:ATP binding"/>
    <property type="evidence" value="ECO:0007669"/>
    <property type="project" value="UniProtKB-KW"/>
</dbReference>
<keyword evidence="1" id="KW-0547">Nucleotide-binding</keyword>
<sequence>MAPDRPRHLPSPDHNIAMWGATGSGKTTFLAALDIALNRSDDVDWRVIGANDASTDVLVDLSSTLAVRNEFPERTEGMEQYQWRLIGETEHREGRMWNRRTVRRAHTLGLDLYDASGEWFDNDFMGDREPMLQSLTKSRGIVYLFDPIREFKVGDAYKSLDGMLARLAQRMLNAEDAPADGRLPHHVAVCTTKFDEVRVLQTAEHLGLLDYDADEHGCPRVTGDEEARELFRELCSVSATGTAELVLRKLTRYFREDRIRFFATSAVGFHLDPAANGFNGRDFQNVVPDAESTGGFRIRSGVRPINVMEPVLWLAERLADASAASVLDTEAAR</sequence>
<organism evidence="1 2">
    <name type="scientific">Actinomadura algeriensis</name>
    <dbReference type="NCBI Taxonomy" id="1679523"/>
    <lineage>
        <taxon>Bacteria</taxon>
        <taxon>Bacillati</taxon>
        <taxon>Actinomycetota</taxon>
        <taxon>Actinomycetes</taxon>
        <taxon>Streptosporangiales</taxon>
        <taxon>Thermomonosporaceae</taxon>
        <taxon>Actinomadura</taxon>
    </lineage>
</organism>
<name>A0ABR9JJH7_9ACTN</name>
<gene>
    <name evidence="1" type="ORF">H4W34_000541</name>
</gene>
<accession>A0ABR9JJH7</accession>
<dbReference type="Proteomes" id="UP000627838">
    <property type="component" value="Unassembled WGS sequence"/>
</dbReference>
<dbReference type="EMBL" id="JADBDZ010000001">
    <property type="protein sequence ID" value="MBE1530708.1"/>
    <property type="molecule type" value="Genomic_DNA"/>
</dbReference>
<dbReference type="RefSeq" id="WP_192757686.1">
    <property type="nucleotide sequence ID" value="NZ_JADBDZ010000001.1"/>
</dbReference>
<protein>
    <submittedName>
        <fullName evidence="1">Energy-coupling factor transporter ATP-binding protein EcfA2</fullName>
    </submittedName>
</protein>
<dbReference type="SUPFAM" id="SSF52540">
    <property type="entry name" value="P-loop containing nucleoside triphosphate hydrolases"/>
    <property type="match status" value="1"/>
</dbReference>
<dbReference type="InterPro" id="IPR027417">
    <property type="entry name" value="P-loop_NTPase"/>
</dbReference>